<organism evidence="2 3">
    <name type="scientific">Caenorhabditis briggsae</name>
    <dbReference type="NCBI Taxonomy" id="6238"/>
    <lineage>
        <taxon>Eukaryota</taxon>
        <taxon>Metazoa</taxon>
        <taxon>Ecdysozoa</taxon>
        <taxon>Nematoda</taxon>
        <taxon>Chromadorea</taxon>
        <taxon>Rhabditida</taxon>
        <taxon>Rhabditina</taxon>
        <taxon>Rhabditomorpha</taxon>
        <taxon>Rhabditoidea</taxon>
        <taxon>Rhabditidae</taxon>
        <taxon>Peloderinae</taxon>
        <taxon>Caenorhabditis</taxon>
    </lineage>
</organism>
<protein>
    <submittedName>
        <fullName evidence="2">Uncharacterized protein</fullName>
    </submittedName>
</protein>
<evidence type="ECO:0000313" key="2">
    <source>
        <dbReference type="EMBL" id="ULU04601.1"/>
    </source>
</evidence>
<dbReference type="AlphaFoldDB" id="A0AAE9ITC0"/>
<feature type="chain" id="PRO_5042184919" evidence="1">
    <location>
        <begin position="25"/>
        <end position="150"/>
    </location>
</feature>
<dbReference type="Proteomes" id="UP000827892">
    <property type="component" value="Chromosome II"/>
</dbReference>
<reference evidence="2 3" key="1">
    <citation type="submission" date="2022-05" db="EMBL/GenBank/DDBJ databases">
        <title>Chromosome-level reference genomes for two strains of Caenorhabditis briggsae: an improved platform for comparative genomics.</title>
        <authorList>
            <person name="Stevens L."/>
            <person name="Andersen E.C."/>
        </authorList>
    </citation>
    <scope>NUCLEOTIDE SEQUENCE [LARGE SCALE GENOMIC DNA]</scope>
    <source>
        <strain evidence="2">QX1410_ONT</strain>
        <tissue evidence="2">Whole-organism</tissue>
    </source>
</reference>
<proteinExistence type="predicted"/>
<feature type="signal peptide" evidence="1">
    <location>
        <begin position="1"/>
        <end position="24"/>
    </location>
</feature>
<dbReference type="EMBL" id="CP090892">
    <property type="protein sequence ID" value="ULU04601.1"/>
    <property type="molecule type" value="Genomic_DNA"/>
</dbReference>
<name>A0AAE9ITC0_CAEBR</name>
<accession>A0AAE9ITC0</accession>
<evidence type="ECO:0000256" key="1">
    <source>
        <dbReference type="SAM" id="SignalP"/>
    </source>
</evidence>
<dbReference type="KEGG" id="cbr:CBG_00544"/>
<evidence type="ECO:0000313" key="3">
    <source>
        <dbReference type="Proteomes" id="UP000827892"/>
    </source>
</evidence>
<keyword evidence="1" id="KW-0732">Signal</keyword>
<sequence>MMMMGRGFLAMIVAVAVLLDTANCADQVVEATGAVISSGDEKILETTATVTHEAATVTTQKATVFPANATVTVTEKEDDEKPITETIRTYIEDSVKSVKHAISKIGKFVGELFEDAPANSTLSSNATSSTVTQASTVIISTATPTAETQK</sequence>
<gene>
    <name evidence="2" type="ORF">L3Y34_017394</name>
</gene>